<dbReference type="STRING" id="2045.KR76_06335"/>
<sequence>MNVRKLVTLVAFALGGAGLVAVPAPAHAADPVYWSYSASTGATYIKVLDGVVQSDLTAQSGVTGGAKSSTSKNSTAAVKVLNLADVGAVETKTDAVVQKALVGQTTTLKSFARTAHVSLLGGLISADALETNVTTTGRADGSASYTANSRLANIKIAGIKLPLNIPKNYAVTIPGVASVTLNYALHGKYDQPEGDLAGTMAWAVGVTLLKPLGGYSAGVTLLVNPVNQYLSEVAPSSGASLGGTAYGTRIQAHVGDDIQVVSDPTARVGTPVGSSNGRTLTNSTLGVRVPGILTTGVISSATTSKKDAYGNAEVTNTNQTAGINLLGGLVKANAIKVSAAGKLQDGKWTSAMNMELVNLVIAGQKIPINVSPNTILDIAGLGKVALNLQQTSTNGAYQNAITAVKITLDTAQAGLPIGATIELGVAYTAIAPAAG</sequence>
<keyword evidence="1" id="KW-0732">Signal</keyword>
<dbReference type="Proteomes" id="UP000449906">
    <property type="component" value="Unassembled WGS sequence"/>
</dbReference>
<feature type="chain" id="PRO_5010410055" evidence="1">
    <location>
        <begin position="29"/>
        <end position="435"/>
    </location>
</feature>
<evidence type="ECO:0000256" key="1">
    <source>
        <dbReference type="SAM" id="SignalP"/>
    </source>
</evidence>
<feature type="signal peptide" evidence="1">
    <location>
        <begin position="1"/>
        <end position="28"/>
    </location>
</feature>
<dbReference type="KEGG" id="psim:KR76_06335"/>
<dbReference type="OrthoDB" id="3774957at2"/>
<protein>
    <submittedName>
        <fullName evidence="2">Uncharacterized protein</fullName>
    </submittedName>
</protein>
<dbReference type="Proteomes" id="UP000030300">
    <property type="component" value="Chromosome"/>
</dbReference>
<organism evidence="2 4">
    <name type="scientific">Nocardioides simplex</name>
    <name type="common">Arthrobacter simplex</name>
    <dbReference type="NCBI Taxonomy" id="2045"/>
    <lineage>
        <taxon>Bacteria</taxon>
        <taxon>Bacillati</taxon>
        <taxon>Actinomycetota</taxon>
        <taxon>Actinomycetes</taxon>
        <taxon>Propionibacteriales</taxon>
        <taxon>Nocardioidaceae</taxon>
        <taxon>Pimelobacter</taxon>
    </lineage>
</organism>
<dbReference type="GeneID" id="96608557"/>
<keyword evidence="4" id="KW-1185">Reference proteome</keyword>
<proteinExistence type="predicted"/>
<reference evidence="2 4" key="1">
    <citation type="journal article" date="2015" name="Genome Announc.">
        <title>Complete Genome Sequence of Steroid-Transforming Nocardioides simplex VKM Ac-2033D.</title>
        <authorList>
            <person name="Shtratnikova V.Y."/>
            <person name="Schelkunov M.I."/>
            <person name="Pekov Y.A."/>
            <person name="Fokina V.V."/>
            <person name="Logacheva M.D."/>
            <person name="Sokolov S.L."/>
            <person name="Bragin E.Y."/>
            <person name="Ashapkin V.V."/>
            <person name="Donova M.V."/>
        </authorList>
    </citation>
    <scope>NUCLEOTIDE SEQUENCE [LARGE SCALE GENOMIC DNA]</scope>
    <source>
        <strain evidence="2 4">VKM Ac-2033D</strain>
    </source>
</reference>
<evidence type="ECO:0000313" key="4">
    <source>
        <dbReference type="Proteomes" id="UP000030300"/>
    </source>
</evidence>
<dbReference type="NCBIfam" id="NF040603">
    <property type="entry name" value="choice_anch_P"/>
    <property type="match status" value="2"/>
</dbReference>
<name>A0A0A1DIM3_NOCSI</name>
<accession>A0A0A1DIM3</accession>
<evidence type="ECO:0000313" key="5">
    <source>
        <dbReference type="Proteomes" id="UP000449906"/>
    </source>
</evidence>
<dbReference type="EMBL" id="WBVM01000006">
    <property type="protein sequence ID" value="KAB2807096.1"/>
    <property type="molecule type" value="Genomic_DNA"/>
</dbReference>
<evidence type="ECO:0000313" key="3">
    <source>
        <dbReference type="EMBL" id="KAB2807096.1"/>
    </source>
</evidence>
<gene>
    <name evidence="3" type="ORF">F9L07_26720</name>
    <name evidence="2" type="ORF">KR76_06335</name>
</gene>
<dbReference type="AlphaFoldDB" id="A0A0A1DIM3"/>
<dbReference type="RefSeq" id="WP_038677283.1">
    <property type="nucleotide sequence ID" value="NZ_BJMC01000001.1"/>
</dbReference>
<evidence type="ECO:0000313" key="2">
    <source>
        <dbReference type="EMBL" id="AIY16477.1"/>
    </source>
</evidence>
<dbReference type="HOGENOM" id="CLU_629819_0_0_11"/>
<dbReference type="EMBL" id="CP009896">
    <property type="protein sequence ID" value="AIY16477.1"/>
    <property type="molecule type" value="Genomic_DNA"/>
</dbReference>
<reference evidence="3 5" key="2">
    <citation type="submission" date="2019-09" db="EMBL/GenBank/DDBJ databases">
        <title>Pimelobacter sp. isolated from Paulinella.</title>
        <authorList>
            <person name="Jeong S.E."/>
        </authorList>
    </citation>
    <scope>NUCLEOTIDE SEQUENCE [LARGE SCALE GENOMIC DNA]</scope>
    <source>
        <strain evidence="3 5">Pch-N</strain>
    </source>
</reference>
<dbReference type="eggNOG" id="ENOG502ZBF6">
    <property type="taxonomic scope" value="Bacteria"/>
</dbReference>